<feature type="compositionally biased region" description="Basic and acidic residues" evidence="1">
    <location>
        <begin position="267"/>
        <end position="276"/>
    </location>
</feature>
<sequence>MVLGRHLLFLPVFDSIWPKLMSDGASSPTSEESDYEVSPALRKRLQQLFEHASQMMSKPKYDYDYAHSLLGECCRRDPANLVYVEKMFENLDLKFKGKKKGSVFSAFGGKGNVKKALAAKKWLEVISEGIDLLKNNPYDSVTLRAMVDACAALRFNEVGLRYMKNAMDGSPGDMEVMRHCARYLGKVGQFDQAISLWHFIEEKKRGDDEANKMISQLTIDRERRAQGLSTVTNRLDPEEAAKLRRKQLAAQEESGEAPPAAQGPLTEKQKLKNRIENNPDISSNYMMLIDLCCEEGKFFEADEVWNQAQAHFGDTLELIEKREELMMVKARHRFRLAEKQAAATPTPELLELVETARNDLNRIELEVFSKRNQRKPGDIVLKYELAVRLKRMGNFEQAEQLFDEVAAADDKHYAICHLNKGECLQSRKQYKAALAAYEEGLTRAENMSSDGLKLLLYRAGVLAQGLKDWVSASKNLKRLHKIDASYKDVKLRLDKLL</sequence>
<reference evidence="2 3" key="1">
    <citation type="submission" date="2018-02" db="EMBL/GenBank/DDBJ databases">
        <title>Comparative genomes isolates from brazilian mangrove.</title>
        <authorList>
            <person name="Araujo J.E."/>
            <person name="Taketani R.G."/>
            <person name="Silva M.C.P."/>
            <person name="Loureco M.V."/>
            <person name="Andreote F.D."/>
        </authorList>
    </citation>
    <scope>NUCLEOTIDE SEQUENCE [LARGE SCALE GENOMIC DNA]</scope>
    <source>
        <strain evidence="2 3">Hex-1 MGV</strain>
    </source>
</reference>
<proteinExistence type="predicted"/>
<dbReference type="InterPro" id="IPR019734">
    <property type="entry name" value="TPR_rpt"/>
</dbReference>
<protein>
    <submittedName>
        <fullName evidence="2">Uncharacterized protein</fullName>
    </submittedName>
</protein>
<dbReference type="PANTHER" id="PTHR12558">
    <property type="entry name" value="CELL DIVISION CYCLE 16,23,27"/>
    <property type="match status" value="1"/>
</dbReference>
<evidence type="ECO:0000256" key="1">
    <source>
        <dbReference type="SAM" id="MobiDB-lite"/>
    </source>
</evidence>
<dbReference type="Proteomes" id="UP000238322">
    <property type="component" value="Unassembled WGS sequence"/>
</dbReference>
<accession>A0A2S8FQW5</accession>
<dbReference type="InterPro" id="IPR011990">
    <property type="entry name" value="TPR-like_helical_dom_sf"/>
</dbReference>
<dbReference type="EMBL" id="PUHY01000010">
    <property type="protein sequence ID" value="PQO34562.1"/>
    <property type="molecule type" value="Genomic_DNA"/>
</dbReference>
<dbReference type="SMART" id="SM00028">
    <property type="entry name" value="TPR"/>
    <property type="match status" value="2"/>
</dbReference>
<evidence type="ECO:0000313" key="2">
    <source>
        <dbReference type="EMBL" id="PQO34562.1"/>
    </source>
</evidence>
<dbReference type="PANTHER" id="PTHR12558:SF13">
    <property type="entry name" value="CELL DIVISION CYCLE PROTEIN 27 HOMOLOG"/>
    <property type="match status" value="1"/>
</dbReference>
<dbReference type="GO" id="GO:0051301">
    <property type="term" value="P:cell division"/>
    <property type="evidence" value="ECO:0007669"/>
    <property type="project" value="TreeGrafter"/>
</dbReference>
<dbReference type="SUPFAM" id="SSF48452">
    <property type="entry name" value="TPR-like"/>
    <property type="match status" value="2"/>
</dbReference>
<name>A0A2S8FQW5_9BACT</name>
<evidence type="ECO:0000313" key="3">
    <source>
        <dbReference type="Proteomes" id="UP000238322"/>
    </source>
</evidence>
<gene>
    <name evidence="2" type="ORF">C5Y83_13690</name>
</gene>
<feature type="region of interest" description="Disordered" evidence="1">
    <location>
        <begin position="244"/>
        <end position="276"/>
    </location>
</feature>
<organism evidence="2 3">
    <name type="scientific">Blastopirellula marina</name>
    <dbReference type="NCBI Taxonomy" id="124"/>
    <lineage>
        <taxon>Bacteria</taxon>
        <taxon>Pseudomonadati</taxon>
        <taxon>Planctomycetota</taxon>
        <taxon>Planctomycetia</taxon>
        <taxon>Pirellulales</taxon>
        <taxon>Pirellulaceae</taxon>
        <taxon>Blastopirellula</taxon>
    </lineage>
</organism>
<comment type="caution">
    <text evidence="2">The sequence shown here is derived from an EMBL/GenBank/DDBJ whole genome shotgun (WGS) entry which is preliminary data.</text>
</comment>
<dbReference type="Gene3D" id="1.25.40.10">
    <property type="entry name" value="Tetratricopeptide repeat domain"/>
    <property type="match status" value="2"/>
</dbReference>
<dbReference type="Pfam" id="PF01535">
    <property type="entry name" value="PPR"/>
    <property type="match status" value="1"/>
</dbReference>
<dbReference type="AlphaFoldDB" id="A0A2S8FQW5"/>
<dbReference type="InterPro" id="IPR002885">
    <property type="entry name" value="PPR_rpt"/>
</dbReference>